<dbReference type="EMBL" id="CBXV010000001">
    <property type="protein sequence ID" value="CDM64149.1"/>
    <property type="molecule type" value="Genomic_DNA"/>
</dbReference>
<protein>
    <submittedName>
        <fullName evidence="1">Uncharacterized protein</fullName>
    </submittedName>
</protein>
<reference evidence="1 2" key="2">
    <citation type="submission" date="2015-01" db="EMBL/GenBank/DDBJ databases">
        <title>Complete genome sequence of Pyrinomonas methylaliphatogenes type strain K22T.</title>
        <authorList>
            <person name="Lee K.C.Y."/>
            <person name="Power J.F."/>
            <person name="Dunfield P.F."/>
            <person name="Morgan X.C."/>
            <person name="Huttenhower C."/>
            <person name="Stott M.B."/>
        </authorList>
    </citation>
    <scope>NUCLEOTIDE SEQUENCE [LARGE SCALE GENOMIC DNA]</scope>
    <source>
        <strain evidence="1 2">K22</strain>
    </source>
</reference>
<accession>A0A0B6WV70</accession>
<evidence type="ECO:0000313" key="2">
    <source>
        <dbReference type="Proteomes" id="UP000031518"/>
    </source>
</evidence>
<dbReference type="STRING" id="454194.PYK22_00141"/>
<keyword evidence="2" id="KW-1185">Reference proteome</keyword>
<proteinExistence type="predicted"/>
<dbReference type="AlphaFoldDB" id="A0A0B6WV70"/>
<gene>
    <name evidence="1" type="ORF">PYK22_00141</name>
</gene>
<organism evidence="1 2">
    <name type="scientific">Pyrinomonas methylaliphatogenes</name>
    <dbReference type="NCBI Taxonomy" id="454194"/>
    <lineage>
        <taxon>Bacteria</taxon>
        <taxon>Pseudomonadati</taxon>
        <taxon>Acidobacteriota</taxon>
        <taxon>Blastocatellia</taxon>
        <taxon>Blastocatellales</taxon>
        <taxon>Pyrinomonadaceae</taxon>
        <taxon>Pyrinomonas</taxon>
    </lineage>
</organism>
<sequence>MEPRPPIGTKFAQEIMRGIEFLAMSRAKMRRGMKEWGKRLLLSFPIDLPG</sequence>
<reference evidence="1 2" key="1">
    <citation type="submission" date="2013-12" db="EMBL/GenBank/DDBJ databases">
        <authorList>
            <person name="Stott M."/>
        </authorList>
    </citation>
    <scope>NUCLEOTIDE SEQUENCE [LARGE SCALE GENOMIC DNA]</scope>
    <source>
        <strain evidence="1 2">K22</strain>
    </source>
</reference>
<dbReference type="Proteomes" id="UP000031518">
    <property type="component" value="Unassembled WGS sequence"/>
</dbReference>
<name>A0A0B6WV70_9BACT</name>
<evidence type="ECO:0000313" key="1">
    <source>
        <dbReference type="EMBL" id="CDM64149.1"/>
    </source>
</evidence>